<accession>A0A8J3D8V1</accession>
<reference evidence="3 4" key="1">
    <citation type="journal article" date="2014" name="Int. J. Syst. Evol. Microbiol.">
        <title>Complete genome sequence of Corynebacterium casei LMG S-19264T (=DSM 44701T), isolated from a smear-ripened cheese.</title>
        <authorList>
            <consortium name="US DOE Joint Genome Institute (JGI-PGF)"/>
            <person name="Walter F."/>
            <person name="Albersmeier A."/>
            <person name="Kalinowski J."/>
            <person name="Ruckert C."/>
        </authorList>
    </citation>
    <scope>NUCLEOTIDE SEQUENCE [LARGE SCALE GENOMIC DNA]</scope>
    <source>
        <strain evidence="3 4">KCTC 12866</strain>
    </source>
</reference>
<feature type="domain" description="FlgO" evidence="2">
    <location>
        <begin position="30"/>
        <end position="158"/>
    </location>
</feature>
<keyword evidence="1" id="KW-0732">Signal</keyword>
<name>A0A8J3D8V1_9BACT</name>
<evidence type="ECO:0000256" key="1">
    <source>
        <dbReference type="SAM" id="SignalP"/>
    </source>
</evidence>
<feature type="chain" id="PRO_5035292736" description="FlgO domain-containing protein" evidence="1">
    <location>
        <begin position="21"/>
        <end position="318"/>
    </location>
</feature>
<proteinExistence type="predicted"/>
<dbReference type="EMBL" id="BMXF01000010">
    <property type="protein sequence ID" value="GHB88955.1"/>
    <property type="molecule type" value="Genomic_DNA"/>
</dbReference>
<dbReference type="Gene3D" id="3.40.50.10610">
    <property type="entry name" value="ABC-type transport auxiliary lipoprotein component"/>
    <property type="match status" value="1"/>
</dbReference>
<organism evidence="3 4">
    <name type="scientific">Persicitalea jodogahamensis</name>
    <dbReference type="NCBI Taxonomy" id="402147"/>
    <lineage>
        <taxon>Bacteria</taxon>
        <taxon>Pseudomonadati</taxon>
        <taxon>Bacteroidota</taxon>
        <taxon>Cytophagia</taxon>
        <taxon>Cytophagales</taxon>
        <taxon>Spirosomataceae</taxon>
        <taxon>Persicitalea</taxon>
    </lineage>
</organism>
<comment type="caution">
    <text evidence="3">The sequence shown here is derived from an EMBL/GenBank/DDBJ whole genome shotgun (WGS) entry which is preliminary data.</text>
</comment>
<dbReference type="Proteomes" id="UP000598271">
    <property type="component" value="Unassembled WGS sequence"/>
</dbReference>
<dbReference type="InterPro" id="IPR041215">
    <property type="entry name" value="FlgO_dom"/>
</dbReference>
<dbReference type="AlphaFoldDB" id="A0A8J3D8V1"/>
<sequence>MERITLLLLCLVAITSTGFAQTDHKQELKKLAEDIIQQVKARDVKRLAVASFVDQQNNVTELGKYLAQQFSVSLIQNGLKNGLEIVDRSRIDMLMEENKMNSQGLLDPENQAKLQKLAGIEVIITGTTTPLDKTVELTLSGIHLSKGSAIAATNGTIIRTEAINNLLRSSVGRTEGGSNSSKTPFLPDAPGQNENLWTILMGDKFIDMKKEDCLQNGMYHGQVCLENTTKEALVVSHIYGGSNYKPNMLVAPGARNCTANIRTQSTTGILSVRFVLHTVEEDTNRKYGSMNVNVDGCKVTVRVIDNNRLFMSKTNPKY</sequence>
<dbReference type="Pfam" id="PF17680">
    <property type="entry name" value="FlgO"/>
    <property type="match status" value="1"/>
</dbReference>
<dbReference type="RefSeq" id="WP_189569274.1">
    <property type="nucleotide sequence ID" value="NZ_BMXF01000010.1"/>
</dbReference>
<protein>
    <recommendedName>
        <fullName evidence="2">FlgO domain-containing protein</fullName>
    </recommendedName>
</protein>
<evidence type="ECO:0000313" key="4">
    <source>
        <dbReference type="Proteomes" id="UP000598271"/>
    </source>
</evidence>
<feature type="signal peptide" evidence="1">
    <location>
        <begin position="1"/>
        <end position="20"/>
    </location>
</feature>
<keyword evidence="4" id="KW-1185">Reference proteome</keyword>
<gene>
    <name evidence="3" type="ORF">GCM10007390_51360</name>
</gene>
<evidence type="ECO:0000259" key="2">
    <source>
        <dbReference type="Pfam" id="PF17680"/>
    </source>
</evidence>
<evidence type="ECO:0000313" key="3">
    <source>
        <dbReference type="EMBL" id="GHB88955.1"/>
    </source>
</evidence>